<dbReference type="Gene3D" id="2.30.30.40">
    <property type="entry name" value="SH3 Domains"/>
    <property type="match status" value="1"/>
</dbReference>
<dbReference type="GO" id="GO:0006935">
    <property type="term" value="P:chemotaxis"/>
    <property type="evidence" value="ECO:0007669"/>
    <property type="project" value="InterPro"/>
</dbReference>
<comment type="subcellular location">
    <subcellularLocation>
        <location evidence="1">Cytoplasm</location>
    </subcellularLocation>
</comment>
<evidence type="ECO:0000313" key="5">
    <source>
        <dbReference type="EMBL" id="MBB6562757.1"/>
    </source>
</evidence>
<dbReference type="PANTHER" id="PTHR22617">
    <property type="entry name" value="CHEMOTAXIS SENSOR HISTIDINE KINASE-RELATED"/>
    <property type="match status" value="1"/>
</dbReference>
<evidence type="ECO:0000313" key="6">
    <source>
        <dbReference type="Proteomes" id="UP000575083"/>
    </source>
</evidence>
<comment type="caution">
    <text evidence="5">The sequence shown here is derived from an EMBL/GenBank/DDBJ whole genome shotgun (WGS) entry which is preliminary data.</text>
</comment>
<dbReference type="AlphaFoldDB" id="A0A7X0UBV8"/>
<organism evidence="5 6">
    <name type="scientific">Acidovorax soli</name>
    <dbReference type="NCBI Taxonomy" id="592050"/>
    <lineage>
        <taxon>Bacteria</taxon>
        <taxon>Pseudomonadati</taxon>
        <taxon>Pseudomonadota</taxon>
        <taxon>Betaproteobacteria</taxon>
        <taxon>Burkholderiales</taxon>
        <taxon>Comamonadaceae</taxon>
        <taxon>Acidovorax</taxon>
    </lineage>
</organism>
<dbReference type="Gene3D" id="2.40.50.180">
    <property type="entry name" value="CheA-289, Domain 4"/>
    <property type="match status" value="1"/>
</dbReference>
<evidence type="ECO:0000256" key="2">
    <source>
        <dbReference type="ARBA" id="ARBA00021483"/>
    </source>
</evidence>
<dbReference type="GO" id="GO:0007165">
    <property type="term" value="P:signal transduction"/>
    <property type="evidence" value="ECO:0007669"/>
    <property type="project" value="InterPro"/>
</dbReference>
<dbReference type="EMBL" id="JACHLK010000014">
    <property type="protein sequence ID" value="MBB6562757.1"/>
    <property type="molecule type" value="Genomic_DNA"/>
</dbReference>
<dbReference type="SUPFAM" id="SSF50341">
    <property type="entry name" value="CheW-like"/>
    <property type="match status" value="1"/>
</dbReference>
<dbReference type="PANTHER" id="PTHR22617:SF45">
    <property type="entry name" value="CHEMOTAXIS PROTEIN CHEW"/>
    <property type="match status" value="1"/>
</dbReference>
<evidence type="ECO:0000259" key="4">
    <source>
        <dbReference type="PROSITE" id="PS50851"/>
    </source>
</evidence>
<protein>
    <recommendedName>
        <fullName evidence="2">Chemotaxis protein CheW</fullName>
    </recommendedName>
</protein>
<keyword evidence="6" id="KW-1185">Reference proteome</keyword>
<keyword evidence="3" id="KW-0963">Cytoplasm</keyword>
<name>A0A7X0UBV8_9BURK</name>
<dbReference type="SMART" id="SM00260">
    <property type="entry name" value="CheW"/>
    <property type="match status" value="1"/>
</dbReference>
<feature type="domain" description="CheW-like" evidence="4">
    <location>
        <begin position="16"/>
        <end position="156"/>
    </location>
</feature>
<dbReference type="InterPro" id="IPR002545">
    <property type="entry name" value="CheW-lke_dom"/>
</dbReference>
<dbReference type="RefSeq" id="WP_184863079.1">
    <property type="nucleotide sequence ID" value="NZ_JACHLK010000014.1"/>
</dbReference>
<gene>
    <name evidence="5" type="ORF">HNP48_005473</name>
</gene>
<sequence length="165" mass="17048">MNAPNATTTRAPLAAAGQYLSFRLGEENYGIDILQVQEIRSYEPPTRMPDSAGFLLGVVNLRGVVVPILDLRVRLHCADSGITPSTVVIVIDLKTRVVGVVVDAVSDVVTLEAGMVHAAPGVSGTPDAASIRGLAQVGERLLILLDIEALLGDAAPAGEGLASVG</sequence>
<dbReference type="Proteomes" id="UP000575083">
    <property type="component" value="Unassembled WGS sequence"/>
</dbReference>
<dbReference type="Pfam" id="PF01584">
    <property type="entry name" value="CheW"/>
    <property type="match status" value="1"/>
</dbReference>
<accession>A0A7X0UBV8</accession>
<dbReference type="InterPro" id="IPR039315">
    <property type="entry name" value="CheW"/>
</dbReference>
<dbReference type="PROSITE" id="PS50851">
    <property type="entry name" value="CHEW"/>
    <property type="match status" value="1"/>
</dbReference>
<evidence type="ECO:0000256" key="3">
    <source>
        <dbReference type="ARBA" id="ARBA00022490"/>
    </source>
</evidence>
<proteinExistence type="predicted"/>
<reference evidence="5 6" key="1">
    <citation type="submission" date="2020-08" db="EMBL/GenBank/DDBJ databases">
        <title>Functional genomics of gut bacteria from endangered species of beetles.</title>
        <authorList>
            <person name="Carlos-Shanley C."/>
        </authorList>
    </citation>
    <scope>NUCLEOTIDE SEQUENCE [LARGE SCALE GENOMIC DNA]</scope>
    <source>
        <strain evidence="5 6">S00198</strain>
    </source>
</reference>
<dbReference type="GO" id="GO:0005829">
    <property type="term" value="C:cytosol"/>
    <property type="evidence" value="ECO:0007669"/>
    <property type="project" value="TreeGrafter"/>
</dbReference>
<dbReference type="InterPro" id="IPR036061">
    <property type="entry name" value="CheW-like_dom_sf"/>
</dbReference>
<evidence type="ECO:0000256" key="1">
    <source>
        <dbReference type="ARBA" id="ARBA00004496"/>
    </source>
</evidence>